<dbReference type="AlphaFoldDB" id="A0A8S9QIS1"/>
<evidence type="ECO:0000313" key="2">
    <source>
        <dbReference type="Proteomes" id="UP000712600"/>
    </source>
</evidence>
<dbReference type="EMBL" id="QGKX02001290">
    <property type="protein sequence ID" value="KAF3539622.1"/>
    <property type="molecule type" value="Genomic_DNA"/>
</dbReference>
<dbReference type="GO" id="GO:0016104">
    <property type="term" value="P:triterpenoid biosynthetic process"/>
    <property type="evidence" value="ECO:0007669"/>
    <property type="project" value="InterPro"/>
</dbReference>
<name>A0A8S9QIS1_BRACR</name>
<organism evidence="1 2">
    <name type="scientific">Brassica cretica</name>
    <name type="common">Mustard</name>
    <dbReference type="NCBI Taxonomy" id="69181"/>
    <lineage>
        <taxon>Eukaryota</taxon>
        <taxon>Viridiplantae</taxon>
        <taxon>Streptophyta</taxon>
        <taxon>Embryophyta</taxon>
        <taxon>Tracheophyta</taxon>
        <taxon>Spermatophyta</taxon>
        <taxon>Magnoliopsida</taxon>
        <taxon>eudicotyledons</taxon>
        <taxon>Gunneridae</taxon>
        <taxon>Pentapetalae</taxon>
        <taxon>rosids</taxon>
        <taxon>malvids</taxon>
        <taxon>Brassicales</taxon>
        <taxon>Brassicaceae</taxon>
        <taxon>Brassiceae</taxon>
        <taxon>Brassica</taxon>
    </lineage>
</organism>
<dbReference type="Proteomes" id="UP000712600">
    <property type="component" value="Unassembled WGS sequence"/>
</dbReference>
<gene>
    <name evidence="1" type="ORF">F2Q69_00021026</name>
</gene>
<accession>A0A8S9QIS1</accession>
<dbReference type="InterPro" id="IPR008930">
    <property type="entry name" value="Terpenoid_cyclase/PrenylTrfase"/>
</dbReference>
<dbReference type="PANTHER" id="PTHR11764">
    <property type="entry name" value="TERPENE CYCLASE/MUTASE FAMILY MEMBER"/>
    <property type="match status" value="1"/>
</dbReference>
<comment type="caution">
    <text evidence="1">The sequence shown here is derived from an EMBL/GenBank/DDBJ whole genome shotgun (WGS) entry which is preliminary data.</text>
</comment>
<sequence>MVSEIVSLVRFLKQFPEHRREKNLFRGKRSSGSRQSYHNCEGIRIAVKFLLKTQIIEGGWGEIYLACPNKEYTPLEGNRTNVVNTGQSMMSLIMAV</sequence>
<protein>
    <submittedName>
        <fullName evidence="1">Uncharacterized protein</fullName>
    </submittedName>
</protein>
<dbReference type="SUPFAM" id="SSF48239">
    <property type="entry name" value="Terpenoid cyclases/Protein prenyltransferases"/>
    <property type="match status" value="1"/>
</dbReference>
<dbReference type="PANTHER" id="PTHR11764:SF57">
    <property type="entry name" value="TIRUCALLADIENOL SYNTHASE-RELATED"/>
    <property type="match status" value="1"/>
</dbReference>
<dbReference type="GO" id="GO:0005811">
    <property type="term" value="C:lipid droplet"/>
    <property type="evidence" value="ECO:0007669"/>
    <property type="project" value="InterPro"/>
</dbReference>
<dbReference type="GO" id="GO:0042300">
    <property type="term" value="F:beta-amyrin synthase activity"/>
    <property type="evidence" value="ECO:0007669"/>
    <property type="project" value="TreeGrafter"/>
</dbReference>
<reference evidence="1" key="1">
    <citation type="submission" date="2019-12" db="EMBL/GenBank/DDBJ databases">
        <title>Genome sequencing and annotation of Brassica cretica.</title>
        <authorList>
            <person name="Studholme D.J."/>
            <person name="Sarris P."/>
        </authorList>
    </citation>
    <scope>NUCLEOTIDE SEQUENCE</scope>
    <source>
        <strain evidence="1">PFS-109/04</strain>
        <tissue evidence="1">Leaf</tissue>
    </source>
</reference>
<proteinExistence type="predicted"/>
<dbReference type="Gene3D" id="1.50.10.20">
    <property type="match status" value="1"/>
</dbReference>
<dbReference type="InterPro" id="IPR018333">
    <property type="entry name" value="Squalene_cyclase"/>
</dbReference>
<evidence type="ECO:0000313" key="1">
    <source>
        <dbReference type="EMBL" id="KAF3539622.1"/>
    </source>
</evidence>